<evidence type="ECO:0000313" key="1">
    <source>
        <dbReference type="EMBL" id="GBO33053.1"/>
    </source>
</evidence>
<accession>A0A4Y2W5T3</accession>
<organism evidence="1 2">
    <name type="scientific">Araneus ventricosus</name>
    <name type="common">Orbweaver spider</name>
    <name type="synonym">Epeira ventricosa</name>
    <dbReference type="NCBI Taxonomy" id="182803"/>
    <lineage>
        <taxon>Eukaryota</taxon>
        <taxon>Metazoa</taxon>
        <taxon>Ecdysozoa</taxon>
        <taxon>Arthropoda</taxon>
        <taxon>Chelicerata</taxon>
        <taxon>Arachnida</taxon>
        <taxon>Araneae</taxon>
        <taxon>Araneomorphae</taxon>
        <taxon>Entelegynae</taxon>
        <taxon>Araneoidea</taxon>
        <taxon>Araneidae</taxon>
        <taxon>Araneus</taxon>
    </lineage>
</organism>
<reference evidence="1 2" key="1">
    <citation type="journal article" date="2019" name="Sci. Rep.">
        <title>Orb-weaving spider Araneus ventricosus genome elucidates the spidroin gene catalogue.</title>
        <authorList>
            <person name="Kono N."/>
            <person name="Nakamura H."/>
            <person name="Ohtoshi R."/>
            <person name="Moran D.A.P."/>
            <person name="Shinohara A."/>
            <person name="Yoshida Y."/>
            <person name="Fujiwara M."/>
            <person name="Mori M."/>
            <person name="Tomita M."/>
            <person name="Arakawa K."/>
        </authorList>
    </citation>
    <scope>NUCLEOTIDE SEQUENCE [LARGE SCALE GENOMIC DNA]</scope>
</reference>
<gene>
    <name evidence="1" type="ORF">AVEN_145917_1</name>
</gene>
<feature type="non-terminal residue" evidence="1">
    <location>
        <position position="1"/>
    </location>
</feature>
<dbReference type="EMBL" id="BGPR01056589">
    <property type="protein sequence ID" value="GBO33053.1"/>
    <property type="molecule type" value="Genomic_DNA"/>
</dbReference>
<protein>
    <submittedName>
        <fullName evidence="1">Uncharacterized protein</fullName>
    </submittedName>
</protein>
<name>A0A4Y2W5T3_ARAVE</name>
<dbReference type="AlphaFoldDB" id="A0A4Y2W5T3"/>
<sequence length="64" mass="6690">VGPHSIVVARRELGRRDRSCELSVNARTSKASESTDGDLSTAGAPIPTDYCRLCSCCGGNGHKA</sequence>
<proteinExistence type="predicted"/>
<dbReference type="Proteomes" id="UP000499080">
    <property type="component" value="Unassembled WGS sequence"/>
</dbReference>
<comment type="caution">
    <text evidence="1">The sequence shown here is derived from an EMBL/GenBank/DDBJ whole genome shotgun (WGS) entry which is preliminary data.</text>
</comment>
<keyword evidence="2" id="KW-1185">Reference proteome</keyword>
<evidence type="ECO:0000313" key="2">
    <source>
        <dbReference type="Proteomes" id="UP000499080"/>
    </source>
</evidence>